<organism evidence="1">
    <name type="scientific">marine sediment metagenome</name>
    <dbReference type="NCBI Taxonomy" id="412755"/>
    <lineage>
        <taxon>unclassified sequences</taxon>
        <taxon>metagenomes</taxon>
        <taxon>ecological metagenomes</taxon>
    </lineage>
</organism>
<comment type="caution">
    <text evidence="1">The sequence shown here is derived from an EMBL/GenBank/DDBJ whole genome shotgun (WGS) entry which is preliminary data.</text>
</comment>
<gene>
    <name evidence="1" type="ORF">LCGC14_2012700</name>
</gene>
<dbReference type="EMBL" id="LAZR01023105">
    <property type="protein sequence ID" value="KKL79649.1"/>
    <property type="molecule type" value="Genomic_DNA"/>
</dbReference>
<dbReference type="AlphaFoldDB" id="A0A0F9EZY8"/>
<protein>
    <submittedName>
        <fullName evidence="1">Uncharacterized protein</fullName>
    </submittedName>
</protein>
<sequence length="57" mass="6972">MKKLNNKEIEQTKKDIGKRLKIWKRMLNGDINALWECMYNQGMCNKEDLDEYHKKKK</sequence>
<accession>A0A0F9EZY8</accession>
<proteinExistence type="predicted"/>
<reference evidence="1" key="1">
    <citation type="journal article" date="2015" name="Nature">
        <title>Complex archaea that bridge the gap between prokaryotes and eukaryotes.</title>
        <authorList>
            <person name="Spang A."/>
            <person name="Saw J.H."/>
            <person name="Jorgensen S.L."/>
            <person name="Zaremba-Niedzwiedzka K."/>
            <person name="Martijn J."/>
            <person name="Lind A.E."/>
            <person name="van Eijk R."/>
            <person name="Schleper C."/>
            <person name="Guy L."/>
            <person name="Ettema T.J."/>
        </authorList>
    </citation>
    <scope>NUCLEOTIDE SEQUENCE</scope>
</reference>
<evidence type="ECO:0000313" key="1">
    <source>
        <dbReference type="EMBL" id="KKL79649.1"/>
    </source>
</evidence>
<name>A0A0F9EZY8_9ZZZZ</name>